<feature type="domain" description="Integrase catalytic" evidence="1">
    <location>
        <begin position="58"/>
        <end position="234"/>
    </location>
</feature>
<proteinExistence type="predicted"/>
<name>B7G6M6_PHATC</name>
<evidence type="ECO:0000259" key="1">
    <source>
        <dbReference type="PROSITE" id="PS50994"/>
    </source>
</evidence>
<dbReference type="InterPro" id="IPR012337">
    <property type="entry name" value="RNaseH-like_sf"/>
</dbReference>
<dbReference type="GO" id="GO:0015074">
    <property type="term" value="P:DNA integration"/>
    <property type="evidence" value="ECO:0007669"/>
    <property type="project" value="InterPro"/>
</dbReference>
<dbReference type="HOGENOM" id="CLU_001650_12_1_1"/>
<dbReference type="InterPro" id="IPR036397">
    <property type="entry name" value="RNaseH_sf"/>
</dbReference>
<dbReference type="KEGG" id="pti:PHATRDRAFT_38713"/>
<dbReference type="OrthoDB" id="420989at2759"/>
<reference evidence="2 3" key="1">
    <citation type="journal article" date="2008" name="Nature">
        <title>The Phaeodactylum genome reveals the evolutionary history of diatom genomes.</title>
        <authorList>
            <person name="Bowler C."/>
            <person name="Allen A.E."/>
            <person name="Badger J.H."/>
            <person name="Grimwood J."/>
            <person name="Jabbari K."/>
            <person name="Kuo A."/>
            <person name="Maheswari U."/>
            <person name="Martens C."/>
            <person name="Maumus F."/>
            <person name="Otillar R.P."/>
            <person name="Rayko E."/>
            <person name="Salamov A."/>
            <person name="Vandepoele K."/>
            <person name="Beszteri B."/>
            <person name="Gruber A."/>
            <person name="Heijde M."/>
            <person name="Katinka M."/>
            <person name="Mock T."/>
            <person name="Valentin K."/>
            <person name="Verret F."/>
            <person name="Berges J.A."/>
            <person name="Brownlee C."/>
            <person name="Cadoret J.P."/>
            <person name="Chiovitti A."/>
            <person name="Choi C.J."/>
            <person name="Coesel S."/>
            <person name="De Martino A."/>
            <person name="Detter J.C."/>
            <person name="Durkin C."/>
            <person name="Falciatore A."/>
            <person name="Fournet J."/>
            <person name="Haruta M."/>
            <person name="Huysman M.J."/>
            <person name="Jenkins B.D."/>
            <person name="Jiroutova K."/>
            <person name="Jorgensen R.E."/>
            <person name="Joubert Y."/>
            <person name="Kaplan A."/>
            <person name="Kroger N."/>
            <person name="Kroth P.G."/>
            <person name="La Roche J."/>
            <person name="Lindquist E."/>
            <person name="Lommer M."/>
            <person name="Martin-Jezequel V."/>
            <person name="Lopez P.J."/>
            <person name="Lucas S."/>
            <person name="Mangogna M."/>
            <person name="McGinnis K."/>
            <person name="Medlin L.K."/>
            <person name="Montsant A."/>
            <person name="Oudot-Le Secq M.P."/>
            <person name="Napoli C."/>
            <person name="Obornik M."/>
            <person name="Parker M.S."/>
            <person name="Petit J.L."/>
            <person name="Porcel B.M."/>
            <person name="Poulsen N."/>
            <person name="Robison M."/>
            <person name="Rychlewski L."/>
            <person name="Rynearson T.A."/>
            <person name="Schmutz J."/>
            <person name="Shapiro H."/>
            <person name="Siaut M."/>
            <person name="Stanley M."/>
            <person name="Sussman M.R."/>
            <person name="Taylor A.R."/>
            <person name="Vardi A."/>
            <person name="von Dassow P."/>
            <person name="Vyverman W."/>
            <person name="Willis A."/>
            <person name="Wyrwicz L.S."/>
            <person name="Rokhsar D.S."/>
            <person name="Weissenbach J."/>
            <person name="Armbrust E.V."/>
            <person name="Green B.R."/>
            <person name="Van de Peer Y."/>
            <person name="Grigoriev I.V."/>
        </authorList>
    </citation>
    <scope>NUCLEOTIDE SEQUENCE [LARGE SCALE GENOMIC DNA]</scope>
    <source>
        <strain evidence="2 3">CCAP 1055/1</strain>
    </source>
</reference>
<dbReference type="Gene3D" id="3.30.420.10">
    <property type="entry name" value="Ribonuclease H-like superfamily/Ribonuclease H"/>
    <property type="match status" value="1"/>
</dbReference>
<evidence type="ECO:0000313" key="3">
    <source>
        <dbReference type="Proteomes" id="UP000000759"/>
    </source>
</evidence>
<dbReference type="PaxDb" id="2850-Phatr38713"/>
<dbReference type="GO" id="GO:0003676">
    <property type="term" value="F:nucleic acid binding"/>
    <property type="evidence" value="ECO:0007669"/>
    <property type="project" value="InterPro"/>
</dbReference>
<protein>
    <recommendedName>
        <fullName evidence="1">Integrase catalytic domain-containing protein</fullName>
    </recommendedName>
</protein>
<dbReference type="RefSeq" id="XP_002182756.1">
    <property type="nucleotide sequence ID" value="XM_002182720.1"/>
</dbReference>
<dbReference type="InParanoid" id="B7G6M6"/>
<evidence type="ECO:0000313" key="2">
    <source>
        <dbReference type="EMBL" id="EEC45492.1"/>
    </source>
</evidence>
<dbReference type="EMBL" id="CM000619">
    <property type="protein sequence ID" value="EEC45492.1"/>
    <property type="molecule type" value="Genomic_DNA"/>
</dbReference>
<dbReference type="Proteomes" id="UP000000759">
    <property type="component" value="Chromosome 17"/>
</dbReference>
<accession>B7G6M6</accession>
<organism evidence="2 3">
    <name type="scientific">Phaeodactylum tricornutum (strain CCAP 1055/1)</name>
    <dbReference type="NCBI Taxonomy" id="556484"/>
    <lineage>
        <taxon>Eukaryota</taxon>
        <taxon>Sar</taxon>
        <taxon>Stramenopiles</taxon>
        <taxon>Ochrophyta</taxon>
        <taxon>Bacillariophyta</taxon>
        <taxon>Bacillariophyceae</taxon>
        <taxon>Bacillariophycidae</taxon>
        <taxon>Naviculales</taxon>
        <taxon>Phaeodactylaceae</taxon>
        <taxon>Phaeodactylum</taxon>
    </lineage>
</organism>
<dbReference type="eggNOG" id="ENOG502SP3U">
    <property type="taxonomic scope" value="Eukaryota"/>
</dbReference>
<dbReference type="AlphaFoldDB" id="B7G6M6"/>
<dbReference type="InterPro" id="IPR001584">
    <property type="entry name" value="Integrase_cat-core"/>
</dbReference>
<dbReference type="PROSITE" id="PS50994">
    <property type="entry name" value="INTEGRASE"/>
    <property type="match status" value="1"/>
</dbReference>
<dbReference type="SUPFAM" id="SSF53098">
    <property type="entry name" value="Ribonuclease H-like"/>
    <property type="match status" value="1"/>
</dbReference>
<gene>
    <name evidence="2" type="ORF">PHATRDRAFT_38713</name>
</gene>
<keyword evidence="3" id="KW-1185">Reference proteome</keyword>
<dbReference type="GeneID" id="7203723"/>
<sequence>MNPRNVVREIKYATIGASISSPRVLDVDRDKLRRILGHVPMEVVERTLTATTQLAERTGEMPLHRRYKTKFEQLRYRRLKCTLYSDTFKSSIKSSRGHTHTQGFVCGDSYFIYHYLMKAESAADQGLAEFIHNIGIPAQLHTDNAKVETLSEWKKFTSSHWIKTTVTEPYSPWQNRCEHEFGAARIHTRLVLETTKCPEQLWDYALAYVIFVRNHTARKALAWITPITAMTGDTHDISEILVFEFFEPVQYFDNPSKVGRWLGIVTNVGQALCYHILTDKGTVITRSTVTPLQNLDSSALQTALATFDAAIRETYQPSDFALGNKIKAPAFRRDKAMKVAWRSDDPGDGNTRNRHVLYDLNEGDDHIQLDPGLTVDDFFENDSPDQDPTSLILRQGRVIKRNRDGTPVPNDDPGNFVVEFDDGTEEVHGYQALLDAVYKQVDDDGNEWYTFDDIVDHQGTYAWMANGEFTWEPLTSLKESNPYPVAKYAADHNLLSEHAFSYWAPTVLKKADRWIRAAKTRKKKNRYKYGIEVPRNVPNAYELEAETATTSGAMQFAKKWIHLRA</sequence>
<reference evidence="3" key="2">
    <citation type="submission" date="2008-08" db="EMBL/GenBank/DDBJ databases">
        <authorList>
            <consortium name="Diatom Consortium"/>
            <person name="Grigoriev I."/>
            <person name="Grimwood J."/>
            <person name="Kuo A."/>
            <person name="Otillar R.P."/>
            <person name="Salamov A."/>
            <person name="Detter J.C."/>
            <person name="Lindquist E."/>
            <person name="Shapiro H."/>
            <person name="Lucas S."/>
            <person name="Glavina del Rio T."/>
            <person name="Pitluck S."/>
            <person name="Rokhsar D."/>
            <person name="Bowler C."/>
        </authorList>
    </citation>
    <scope>GENOME REANNOTATION</scope>
    <source>
        <strain evidence="3">CCAP 1055/1</strain>
    </source>
</reference>